<accession>A0A182FXX2</accession>
<dbReference type="Pfam" id="PF16363">
    <property type="entry name" value="GDP_Man_Dehyd"/>
    <property type="match status" value="2"/>
</dbReference>
<comment type="pathway">
    <text evidence="2">Nucleotide-sugar biosynthesis; GDP-L-fucose biosynthesis via de novo pathway; GDP-L-fucose from GDP-alpha-D-mannose: step 1/2.</text>
</comment>
<reference evidence="8 9" key="1">
    <citation type="journal article" date="2017" name="G3 (Bethesda)">
        <title>The Physical Genome Mapping of Anopheles albimanus Corrected Scaffold Misassemblies and Identified Interarm Rearrangements in Genus Anopheles.</title>
        <authorList>
            <person name="Artemov G.N."/>
            <person name="Peery A.N."/>
            <person name="Jiang X."/>
            <person name="Tu Z."/>
            <person name="Stegniy V.N."/>
            <person name="Sharakhova M.V."/>
            <person name="Sharakhov I.V."/>
        </authorList>
    </citation>
    <scope>NUCLEOTIDE SEQUENCE [LARGE SCALE GENOMIC DNA]</scope>
    <source>
        <strain evidence="8 9">ALBI9_A</strain>
    </source>
</reference>
<dbReference type="InterPro" id="IPR006368">
    <property type="entry name" value="GDP_Man_deHydtase"/>
</dbReference>
<evidence type="ECO:0000313" key="9">
    <source>
        <dbReference type="Proteomes" id="UP000069272"/>
    </source>
</evidence>
<evidence type="ECO:0000256" key="3">
    <source>
        <dbReference type="ARBA" id="ARBA00009263"/>
    </source>
</evidence>
<evidence type="ECO:0000256" key="5">
    <source>
        <dbReference type="ARBA" id="ARBA00023239"/>
    </source>
</evidence>
<evidence type="ECO:0000256" key="1">
    <source>
        <dbReference type="ARBA" id="ARBA00001937"/>
    </source>
</evidence>
<dbReference type="InterPro" id="IPR036291">
    <property type="entry name" value="NAD(P)-bd_dom_sf"/>
</dbReference>
<protein>
    <recommendedName>
        <fullName evidence="4">GDP-mannose 4,6-dehydratase</fullName>
        <ecNumber evidence="4">4.2.1.47</ecNumber>
    </recommendedName>
    <alternativeName>
        <fullName evidence="6">GDP-D-mannose dehydratase</fullName>
    </alternativeName>
</protein>
<dbReference type="Gene3D" id="3.90.25.10">
    <property type="entry name" value="UDP-galactose 4-epimerase, domain 1"/>
    <property type="match status" value="2"/>
</dbReference>
<evidence type="ECO:0000256" key="6">
    <source>
        <dbReference type="ARBA" id="ARBA00031085"/>
    </source>
</evidence>
<evidence type="ECO:0000313" key="8">
    <source>
        <dbReference type="EnsemblMetazoa" id="AALB014484-PA"/>
    </source>
</evidence>
<evidence type="ECO:0000256" key="4">
    <source>
        <dbReference type="ARBA" id="ARBA00011989"/>
    </source>
</evidence>
<proteinExistence type="inferred from homology"/>
<comment type="cofactor">
    <cofactor evidence="1">
        <name>NADP(+)</name>
        <dbReference type="ChEBI" id="CHEBI:58349"/>
    </cofactor>
</comment>
<dbReference type="EC" id="4.2.1.47" evidence="4"/>
<dbReference type="GO" id="GO:0042351">
    <property type="term" value="P:'de novo' GDP-L-fucose biosynthetic process"/>
    <property type="evidence" value="ECO:0007669"/>
    <property type="project" value="TreeGrafter"/>
</dbReference>
<dbReference type="GO" id="GO:0008446">
    <property type="term" value="F:GDP-mannose 4,6-dehydratase activity"/>
    <property type="evidence" value="ECO:0007669"/>
    <property type="project" value="UniProtKB-EC"/>
</dbReference>
<dbReference type="VEuPathDB" id="VectorBase:AALB014484"/>
<keyword evidence="9" id="KW-1185">Reference proteome</keyword>
<dbReference type="SUPFAM" id="SSF51735">
    <property type="entry name" value="NAD(P)-binding Rossmann-fold domains"/>
    <property type="match status" value="2"/>
</dbReference>
<dbReference type="VEuPathDB" id="VectorBase:AALB20_031255"/>
<organism evidence="8 9">
    <name type="scientific">Anopheles albimanus</name>
    <name type="common">New world malaria mosquito</name>
    <dbReference type="NCBI Taxonomy" id="7167"/>
    <lineage>
        <taxon>Eukaryota</taxon>
        <taxon>Metazoa</taxon>
        <taxon>Ecdysozoa</taxon>
        <taxon>Arthropoda</taxon>
        <taxon>Hexapoda</taxon>
        <taxon>Insecta</taxon>
        <taxon>Pterygota</taxon>
        <taxon>Neoptera</taxon>
        <taxon>Endopterygota</taxon>
        <taxon>Diptera</taxon>
        <taxon>Nematocera</taxon>
        <taxon>Culicoidea</taxon>
        <taxon>Culicidae</taxon>
        <taxon>Anophelinae</taxon>
        <taxon>Anopheles</taxon>
    </lineage>
</organism>
<keyword evidence="5" id="KW-0456">Lyase</keyword>
<dbReference type="AlphaFoldDB" id="A0A182FXX2"/>
<dbReference type="EnsemblMetazoa" id="AALB014484-RA">
    <property type="protein sequence ID" value="AALB014484-PA"/>
    <property type="gene ID" value="AALB014484"/>
</dbReference>
<reference evidence="8" key="2">
    <citation type="submission" date="2022-08" db="UniProtKB">
        <authorList>
            <consortium name="EnsemblMetazoa"/>
        </authorList>
    </citation>
    <scope>IDENTIFICATION</scope>
    <source>
        <strain evidence="8">STECLA/ALBI9_A</strain>
    </source>
</reference>
<evidence type="ECO:0000256" key="2">
    <source>
        <dbReference type="ARBA" id="ARBA00004912"/>
    </source>
</evidence>
<sequence length="211" mass="23515">MSDSCIMEGCPTVPDRERKVALITGITGQEPSEDFLRPQQSHYHCTGETHSVPEFVEKPFAYIGRAIVWHGSGVVEVGVEKGTDMIRVRINPKFYRPTEVDWLLGDARKAKQQLAWSPKVTFLQLIPVFCKATIVVACGSGVDEVGVEKGTDTVRVRINPKFFRPTEVDLLLGDASKAKQQLGWTPKVTFLQLIADMMEADIELMKNNPKA</sequence>
<comment type="similarity">
    <text evidence="3">Belongs to the NAD(P)-dependent epimerase/dehydratase family. GDP-mannose 4,6-dehydratase subfamily.</text>
</comment>
<name>A0A182FXX2_ANOAL</name>
<dbReference type="STRING" id="7167.A0A182FXX2"/>
<dbReference type="InterPro" id="IPR016040">
    <property type="entry name" value="NAD(P)-bd_dom"/>
</dbReference>
<dbReference type="Proteomes" id="UP000069272">
    <property type="component" value="Chromosome 3L"/>
</dbReference>
<dbReference type="PANTHER" id="PTHR43715">
    <property type="entry name" value="GDP-MANNOSE 4,6-DEHYDRATASE"/>
    <property type="match status" value="1"/>
</dbReference>
<dbReference type="PANTHER" id="PTHR43715:SF1">
    <property type="entry name" value="GDP-MANNOSE 4,6 DEHYDRATASE"/>
    <property type="match status" value="1"/>
</dbReference>
<feature type="domain" description="NAD(P)-binding" evidence="7">
    <location>
        <begin position="41"/>
        <end position="126"/>
    </location>
</feature>
<feature type="domain" description="NAD(P)-binding" evidence="7">
    <location>
        <begin position="136"/>
        <end position="197"/>
    </location>
</feature>
<evidence type="ECO:0000259" key="7">
    <source>
        <dbReference type="Pfam" id="PF16363"/>
    </source>
</evidence>